<comment type="caution">
    <text evidence="1">The sequence shown here is derived from an EMBL/GenBank/DDBJ whole genome shotgun (WGS) entry which is preliminary data.</text>
</comment>
<proteinExistence type="predicted"/>
<evidence type="ECO:0000313" key="2">
    <source>
        <dbReference type="Proteomes" id="UP001164250"/>
    </source>
</evidence>
<organism evidence="1 2">
    <name type="scientific">Pistacia atlantica</name>
    <dbReference type="NCBI Taxonomy" id="434234"/>
    <lineage>
        <taxon>Eukaryota</taxon>
        <taxon>Viridiplantae</taxon>
        <taxon>Streptophyta</taxon>
        <taxon>Embryophyta</taxon>
        <taxon>Tracheophyta</taxon>
        <taxon>Spermatophyta</taxon>
        <taxon>Magnoliopsida</taxon>
        <taxon>eudicotyledons</taxon>
        <taxon>Gunneridae</taxon>
        <taxon>Pentapetalae</taxon>
        <taxon>rosids</taxon>
        <taxon>malvids</taxon>
        <taxon>Sapindales</taxon>
        <taxon>Anacardiaceae</taxon>
        <taxon>Pistacia</taxon>
    </lineage>
</organism>
<name>A0ACC1BAY3_9ROSI</name>
<keyword evidence="2" id="KW-1185">Reference proteome</keyword>
<sequence>MLNKNRSKVAITTDLWTANNQNKGYMTITTHFINDNWVLHNRLLRFVHVRCPHTRDVLSAMLMDYFYEWSIDLKLSTLTVDNCSTNDAVVQYILEELQLSTLLLHGKFFHMHCCVHILNLAVQDGLSVIGVAIFKISKTISYWMALPKREQKFVEMACHAGILSTKKLGLDCKTHWNSMYLMLQTSFIYKGVFRHLNCQNSNFRCLPSDEEWEFIENISEKLEIFYDTTLIFSATKYPTANSYFPKICEVRLHVTKMLIDEDDLVRKMVT</sequence>
<reference evidence="2" key="1">
    <citation type="journal article" date="2023" name="G3 (Bethesda)">
        <title>Genome assembly and association tests identify interacting loci associated with vigor, precocity, and sex in interspecific pistachio rootstocks.</title>
        <authorList>
            <person name="Palmer W."/>
            <person name="Jacygrad E."/>
            <person name="Sagayaradj S."/>
            <person name="Cavanaugh K."/>
            <person name="Han R."/>
            <person name="Bertier L."/>
            <person name="Beede B."/>
            <person name="Kafkas S."/>
            <person name="Golino D."/>
            <person name="Preece J."/>
            <person name="Michelmore R."/>
        </authorList>
    </citation>
    <scope>NUCLEOTIDE SEQUENCE [LARGE SCALE GENOMIC DNA]</scope>
</reference>
<accession>A0ACC1BAY3</accession>
<gene>
    <name evidence="1" type="ORF">Patl1_16192</name>
</gene>
<dbReference type="Proteomes" id="UP001164250">
    <property type="component" value="Chromosome 6"/>
</dbReference>
<dbReference type="EMBL" id="CM047902">
    <property type="protein sequence ID" value="KAJ0096085.1"/>
    <property type="molecule type" value="Genomic_DNA"/>
</dbReference>
<evidence type="ECO:0000313" key="1">
    <source>
        <dbReference type="EMBL" id="KAJ0096085.1"/>
    </source>
</evidence>
<protein>
    <submittedName>
        <fullName evidence="1">Uncharacterized protein</fullName>
    </submittedName>
</protein>